<evidence type="ECO:0000313" key="2">
    <source>
        <dbReference type="EMBL" id="KAK7844699.1"/>
    </source>
</evidence>
<evidence type="ECO:0000313" key="3">
    <source>
        <dbReference type="Proteomes" id="UP000237347"/>
    </source>
</evidence>
<feature type="region of interest" description="Disordered" evidence="1">
    <location>
        <begin position="1"/>
        <end position="25"/>
    </location>
</feature>
<organism evidence="2 3">
    <name type="scientific">Quercus suber</name>
    <name type="common">Cork oak</name>
    <dbReference type="NCBI Taxonomy" id="58331"/>
    <lineage>
        <taxon>Eukaryota</taxon>
        <taxon>Viridiplantae</taxon>
        <taxon>Streptophyta</taxon>
        <taxon>Embryophyta</taxon>
        <taxon>Tracheophyta</taxon>
        <taxon>Spermatophyta</taxon>
        <taxon>Magnoliopsida</taxon>
        <taxon>eudicotyledons</taxon>
        <taxon>Gunneridae</taxon>
        <taxon>Pentapetalae</taxon>
        <taxon>rosids</taxon>
        <taxon>fabids</taxon>
        <taxon>Fagales</taxon>
        <taxon>Fagaceae</taxon>
        <taxon>Quercus</taxon>
    </lineage>
</organism>
<feature type="compositionally biased region" description="Polar residues" evidence="1">
    <location>
        <begin position="15"/>
        <end position="25"/>
    </location>
</feature>
<name>A0AAW0L1M1_QUESU</name>
<accession>A0AAW0L1M1</accession>
<dbReference type="Proteomes" id="UP000237347">
    <property type="component" value="Unassembled WGS sequence"/>
</dbReference>
<reference evidence="2 3" key="1">
    <citation type="journal article" date="2018" name="Sci. Data">
        <title>The draft genome sequence of cork oak.</title>
        <authorList>
            <person name="Ramos A.M."/>
            <person name="Usie A."/>
            <person name="Barbosa P."/>
            <person name="Barros P.M."/>
            <person name="Capote T."/>
            <person name="Chaves I."/>
            <person name="Simoes F."/>
            <person name="Abreu I."/>
            <person name="Carrasquinho I."/>
            <person name="Faro C."/>
            <person name="Guimaraes J.B."/>
            <person name="Mendonca D."/>
            <person name="Nobrega F."/>
            <person name="Rodrigues L."/>
            <person name="Saibo N.J.M."/>
            <person name="Varela M.C."/>
            <person name="Egas C."/>
            <person name="Matos J."/>
            <person name="Miguel C.M."/>
            <person name="Oliveira M.M."/>
            <person name="Ricardo C.P."/>
            <person name="Goncalves S."/>
        </authorList>
    </citation>
    <scope>NUCLEOTIDE SEQUENCE [LARGE SCALE GENOMIC DNA]</scope>
    <source>
        <strain evidence="3">cv. HL8</strain>
    </source>
</reference>
<evidence type="ECO:0000256" key="1">
    <source>
        <dbReference type="SAM" id="MobiDB-lite"/>
    </source>
</evidence>
<dbReference type="GO" id="GO:0016301">
    <property type="term" value="F:kinase activity"/>
    <property type="evidence" value="ECO:0007669"/>
    <property type="project" value="UniProtKB-KW"/>
</dbReference>
<sequence length="266" mass="30240">MRKLTMESLMPGLQPSPNSTNTTSVCPAQACPPPYEYSPTSPVACFCALPLFVGYRLKSPGFSDFRPYRYEFELLSVDGTFKWRAPFLFLPTMLEKGKRMFDIFTSWKIHNPDMFGPYELISFSLLGFHKDDLKFHLPISANFVLKYTEVQPKPNMIAVSLLMLEKTLLTMSWGGNFLLIHGRHRGSTVTPEGKLGRGWGGFGLHLRKTLEDSLLRQGHSRIRNGEPRHLAMVVQEGWQKNYGIVGIRNGEHKHPAMVVPEGWQIN</sequence>
<dbReference type="EMBL" id="PKMF04000181">
    <property type="protein sequence ID" value="KAK7844699.1"/>
    <property type="molecule type" value="Genomic_DNA"/>
</dbReference>
<proteinExistence type="predicted"/>
<dbReference type="AlphaFoldDB" id="A0AAW0L1M1"/>
<keyword evidence="3" id="KW-1185">Reference proteome</keyword>
<comment type="caution">
    <text evidence="2">The sequence shown here is derived from an EMBL/GenBank/DDBJ whole genome shotgun (WGS) entry which is preliminary data.</text>
</comment>
<gene>
    <name evidence="2" type="ORF">CFP56_010608</name>
</gene>
<protein>
    <submittedName>
        <fullName evidence="2">Lrr receptor-like serine/threonine-protein kinase</fullName>
    </submittedName>
</protein>